<accession>A0A9X1ABA8</accession>
<protein>
    <submittedName>
        <fullName evidence="1">Uncharacterized protein</fullName>
    </submittedName>
</protein>
<dbReference type="EMBL" id="JAFLWW010000004">
    <property type="protein sequence ID" value="MBT1156714.1"/>
    <property type="molecule type" value="Genomic_DNA"/>
</dbReference>
<evidence type="ECO:0000313" key="1">
    <source>
        <dbReference type="EMBL" id="MBT1156714.1"/>
    </source>
</evidence>
<name>A0A9X1ABA8_9HYPH</name>
<gene>
    <name evidence="1" type="ORF">J1C56_14030</name>
</gene>
<comment type="caution">
    <text evidence="1">The sequence shown here is derived from an EMBL/GenBank/DDBJ whole genome shotgun (WGS) entry which is preliminary data.</text>
</comment>
<dbReference type="AlphaFoldDB" id="A0A9X1ABA8"/>
<keyword evidence="2" id="KW-1185">Reference proteome</keyword>
<reference evidence="1" key="1">
    <citation type="journal article" date="2021" name="Microorganisms">
        <title>Phylogenomic Reconstruction and Metabolic Potential of the Genus Aminobacter.</title>
        <authorList>
            <person name="Artuso I."/>
            <person name="Turrini P."/>
            <person name="Pirolo M."/>
            <person name="Lugli G.A."/>
            <person name="Ventura M."/>
            <person name="Visca P."/>
        </authorList>
    </citation>
    <scope>NUCLEOTIDE SEQUENCE</scope>
    <source>
        <strain evidence="1">LMG 26462</strain>
    </source>
</reference>
<sequence length="89" mass="9454">MVSETFPKGHMMRAVSSAAEVAAIEAVDEVMDGESTAIVSVAAVAAAARRRSPLNISEEKLEEIIIAMAHARYLAVQFDGVVADPRKAK</sequence>
<proteinExistence type="predicted"/>
<dbReference type="Proteomes" id="UP001138921">
    <property type="component" value="Unassembled WGS sequence"/>
</dbReference>
<evidence type="ECO:0000313" key="2">
    <source>
        <dbReference type="Proteomes" id="UP001138921"/>
    </source>
</evidence>
<organism evidence="1 2">
    <name type="scientific">Aminobacter anthyllidis</name>
    <dbReference type="NCBI Taxonomy" id="1035067"/>
    <lineage>
        <taxon>Bacteria</taxon>
        <taxon>Pseudomonadati</taxon>
        <taxon>Pseudomonadota</taxon>
        <taxon>Alphaproteobacteria</taxon>
        <taxon>Hyphomicrobiales</taxon>
        <taxon>Phyllobacteriaceae</taxon>
        <taxon>Aminobacter</taxon>
    </lineage>
</organism>
<reference evidence="1" key="2">
    <citation type="submission" date="2021-03" db="EMBL/GenBank/DDBJ databases">
        <authorList>
            <person name="Artuso I."/>
            <person name="Turrini P."/>
            <person name="Pirolo M."/>
            <person name="Lugli G.A."/>
            <person name="Ventura M."/>
            <person name="Visca P."/>
        </authorList>
    </citation>
    <scope>NUCLEOTIDE SEQUENCE</scope>
    <source>
        <strain evidence="1">LMG 26462</strain>
    </source>
</reference>